<dbReference type="EMBL" id="KQ030521">
    <property type="protein sequence ID" value="KJZ74941.1"/>
    <property type="molecule type" value="Genomic_DNA"/>
</dbReference>
<reference evidence="1 2" key="1">
    <citation type="journal article" date="2014" name="Genome Biol. Evol.">
        <title>Comparative genomics and transcriptomics analyses reveal divergent lifestyle features of nematode endoparasitic fungus Hirsutella minnesotensis.</title>
        <authorList>
            <person name="Lai Y."/>
            <person name="Liu K."/>
            <person name="Zhang X."/>
            <person name="Zhang X."/>
            <person name="Li K."/>
            <person name="Wang N."/>
            <person name="Shu C."/>
            <person name="Wu Y."/>
            <person name="Wang C."/>
            <person name="Bushley K.E."/>
            <person name="Xiang M."/>
            <person name="Liu X."/>
        </authorList>
    </citation>
    <scope>NUCLEOTIDE SEQUENCE [LARGE SCALE GENOMIC DNA]</scope>
    <source>
        <strain evidence="1 2">3608</strain>
    </source>
</reference>
<dbReference type="Proteomes" id="UP000054481">
    <property type="component" value="Unassembled WGS sequence"/>
</dbReference>
<dbReference type="OrthoDB" id="4358442at2759"/>
<keyword evidence="2" id="KW-1185">Reference proteome</keyword>
<evidence type="ECO:0000313" key="2">
    <source>
        <dbReference type="Proteomes" id="UP000054481"/>
    </source>
</evidence>
<evidence type="ECO:0000313" key="1">
    <source>
        <dbReference type="EMBL" id="KJZ74941.1"/>
    </source>
</evidence>
<organism evidence="1 2">
    <name type="scientific">Hirsutella minnesotensis 3608</name>
    <dbReference type="NCBI Taxonomy" id="1043627"/>
    <lineage>
        <taxon>Eukaryota</taxon>
        <taxon>Fungi</taxon>
        <taxon>Dikarya</taxon>
        <taxon>Ascomycota</taxon>
        <taxon>Pezizomycotina</taxon>
        <taxon>Sordariomycetes</taxon>
        <taxon>Hypocreomycetidae</taxon>
        <taxon>Hypocreales</taxon>
        <taxon>Ophiocordycipitaceae</taxon>
        <taxon>Hirsutella</taxon>
    </lineage>
</organism>
<name>A0A0F7ZK34_9HYPO</name>
<sequence length="258" mass="28379">MAYNYLALKRPGDSNDDDYNWLVVSPDRNTTDTFFRVLLENEELKLGSQKLTIVKIHEIKRESSRFWTINSSDGDVGATLHSALSRKNNSSNTAENTVLNDFIGKIKLYWMGGRTSYQWKIIGQQATVDVDSDWLSGTVSSYADGDFQTPTGISTKEYAFLTASELGSSSASGSPRAPKIPLIASDHITISTIGPGGELEPLNAPRSGTGTETRFQFGDFLTRFSVDHADGKTIVYTEAGRGDSFQLCEGIPYIYDSE</sequence>
<accession>A0A0F7ZK34</accession>
<proteinExistence type="predicted"/>
<gene>
    <name evidence="1" type="ORF">HIM_05672</name>
</gene>
<protein>
    <submittedName>
        <fullName evidence="1">Uncharacterized protein</fullName>
    </submittedName>
</protein>
<dbReference type="AlphaFoldDB" id="A0A0F7ZK34"/>